<dbReference type="Proteomes" id="UP001464378">
    <property type="component" value="Unassembled WGS sequence"/>
</dbReference>
<dbReference type="EMBL" id="JBBMFK010000002">
    <property type="protein sequence ID" value="MEQ2442191.1"/>
    <property type="molecule type" value="Genomic_DNA"/>
</dbReference>
<proteinExistence type="predicted"/>
<dbReference type="InterPro" id="IPR011856">
    <property type="entry name" value="tRNA_endonuc-like_dom_sf"/>
</dbReference>
<protein>
    <submittedName>
        <fullName evidence="1">Uncharacterized protein</fullName>
    </submittedName>
</protein>
<organism evidence="1 2">
    <name type="scientific">Pseudoflavonifractor intestinihominis</name>
    <dbReference type="NCBI Taxonomy" id="3133171"/>
    <lineage>
        <taxon>Bacteria</taxon>
        <taxon>Bacillati</taxon>
        <taxon>Bacillota</taxon>
        <taxon>Clostridia</taxon>
        <taxon>Eubacteriales</taxon>
        <taxon>Oscillospiraceae</taxon>
        <taxon>Pseudoflavonifractor</taxon>
    </lineage>
</organism>
<dbReference type="InterPro" id="IPR011335">
    <property type="entry name" value="Restrct_endonuc-II-like"/>
</dbReference>
<evidence type="ECO:0000313" key="1">
    <source>
        <dbReference type="EMBL" id="MEQ2442191.1"/>
    </source>
</evidence>
<comment type="caution">
    <text evidence="1">The sequence shown here is derived from an EMBL/GenBank/DDBJ whole genome shotgun (WGS) entry which is preliminary data.</text>
</comment>
<sequence>MERTGERTRDIRFYSPKNNDIVCLHSKWARNYARWLEEQPWVQSYEAGCPLDADIMGRISRAGIRTDYLQTGWATDFMLEYADGHKGVRELILREQLKKKAYVERLELSRRYWAVTDTEWMVVIMDG</sequence>
<reference evidence="1 2" key="1">
    <citation type="submission" date="2024-03" db="EMBL/GenBank/DDBJ databases">
        <title>Human intestinal bacterial collection.</title>
        <authorList>
            <person name="Pauvert C."/>
            <person name="Hitch T.C.A."/>
            <person name="Clavel T."/>
        </authorList>
    </citation>
    <scope>NUCLEOTIDE SEQUENCE [LARGE SCALE GENOMIC DNA]</scope>
    <source>
        <strain evidence="1 2">CLA-AP-H29</strain>
    </source>
</reference>
<dbReference type="RefSeq" id="WP_294519875.1">
    <property type="nucleotide sequence ID" value="NZ_JBBMFK010000002.1"/>
</dbReference>
<gene>
    <name evidence="1" type="ORF">WMO64_01760</name>
</gene>
<dbReference type="SUPFAM" id="SSF52980">
    <property type="entry name" value="Restriction endonuclease-like"/>
    <property type="match status" value="1"/>
</dbReference>
<accession>A0ABV1E4F5</accession>
<name>A0ABV1E4F5_9FIRM</name>
<dbReference type="Gene3D" id="3.40.1350.10">
    <property type="match status" value="1"/>
</dbReference>
<evidence type="ECO:0000313" key="2">
    <source>
        <dbReference type="Proteomes" id="UP001464378"/>
    </source>
</evidence>
<keyword evidence="2" id="KW-1185">Reference proteome</keyword>